<feature type="compositionally biased region" description="Low complexity" evidence="1">
    <location>
        <begin position="697"/>
        <end position="712"/>
    </location>
</feature>
<dbReference type="Proteomes" id="UP000433101">
    <property type="component" value="Unassembled WGS sequence"/>
</dbReference>
<evidence type="ECO:0000313" key="2">
    <source>
        <dbReference type="EMBL" id="MXN64010.1"/>
    </source>
</evidence>
<comment type="caution">
    <text evidence="2">The sequence shown here is derived from an EMBL/GenBank/DDBJ whole genome shotgun (WGS) entry which is preliminary data.</text>
</comment>
<evidence type="ECO:0000313" key="3">
    <source>
        <dbReference type="Proteomes" id="UP000433101"/>
    </source>
</evidence>
<gene>
    <name evidence="2" type="ORF">GR183_03755</name>
</gene>
<organism evidence="2 3">
    <name type="scientific">Stappia sediminis</name>
    <dbReference type="NCBI Taxonomy" id="2692190"/>
    <lineage>
        <taxon>Bacteria</taxon>
        <taxon>Pseudomonadati</taxon>
        <taxon>Pseudomonadota</taxon>
        <taxon>Alphaproteobacteria</taxon>
        <taxon>Hyphomicrobiales</taxon>
        <taxon>Stappiaceae</taxon>
        <taxon>Stappia</taxon>
    </lineage>
</organism>
<feature type="region of interest" description="Disordered" evidence="1">
    <location>
        <begin position="689"/>
        <end position="726"/>
    </location>
</feature>
<dbReference type="SUPFAM" id="SSF53474">
    <property type="entry name" value="alpha/beta-Hydrolases"/>
    <property type="match status" value="1"/>
</dbReference>
<reference evidence="2 3" key="1">
    <citation type="submission" date="2019-12" db="EMBL/GenBank/DDBJ databases">
        <authorList>
            <person name="Li M."/>
        </authorList>
    </citation>
    <scope>NUCLEOTIDE SEQUENCE [LARGE SCALE GENOMIC DNA]</scope>
    <source>
        <strain evidence="2 3">GBMRC 2046</strain>
    </source>
</reference>
<dbReference type="InterPro" id="IPR024501">
    <property type="entry name" value="DUF3141"/>
</dbReference>
<evidence type="ECO:0000256" key="1">
    <source>
        <dbReference type="SAM" id="MobiDB-lite"/>
    </source>
</evidence>
<dbReference type="InterPro" id="IPR029058">
    <property type="entry name" value="AB_hydrolase_fold"/>
</dbReference>
<proteinExistence type="predicted"/>
<name>A0A7X3LRY5_9HYPH</name>
<protein>
    <submittedName>
        <fullName evidence="2">DUF3141 domain-containing protein</fullName>
    </submittedName>
</protein>
<dbReference type="Gene3D" id="3.40.50.1820">
    <property type="entry name" value="alpha/beta hydrolase"/>
    <property type="match status" value="1"/>
</dbReference>
<dbReference type="EMBL" id="WUMV01000002">
    <property type="protein sequence ID" value="MXN64010.1"/>
    <property type="molecule type" value="Genomic_DNA"/>
</dbReference>
<keyword evidence="3" id="KW-1185">Reference proteome</keyword>
<dbReference type="InterPro" id="IPR051321">
    <property type="entry name" value="PHA/PHB_synthase"/>
</dbReference>
<dbReference type="PANTHER" id="PTHR36837:SF2">
    <property type="entry name" value="POLY(3-HYDROXYALKANOATE) POLYMERASE SUBUNIT PHAC"/>
    <property type="match status" value="1"/>
</dbReference>
<accession>A0A7X3LRY5</accession>
<dbReference type="PANTHER" id="PTHR36837">
    <property type="entry name" value="POLY(3-HYDROXYALKANOATE) POLYMERASE SUBUNIT PHAC"/>
    <property type="match status" value="1"/>
</dbReference>
<sequence>MDVLRRRGNQFIDHYRAGKPPVLVFEYELVIDGASLERPCNYMLLRIKPEPGEKTDPTKRPYVVFDPRAGHGPGIGGSKEKSQVGVALKAGHPVYFVAFRPKPVPGQTLRDIALAEKIFLDKVIELHPDAEAKPAIVGNCQAGWAIMILSALAPEQASVISIAGSPLSYWAGKEGKDPMRYFGGLMGGNWLAAFSSDLGGGIFDGANLVSNFEFLNPANAIIGKPYNLYSKVDTEAERYLDFERWWSGHFLLTRDEIVELTSELFIGNKLTRGHIVSRDGTPVDLREIRAPIVVIASEGDNITPPPQALNWILDLYDDVDEIRANEQTIIYTVNRSVGHLGIFVSGRVAVKEHAEFVSSIELVETLPAGLFEMIIEEVEPEGGVMPGAPSYVARFEARTLDDIRAYDDGRDDEKPFEVVAHMSEVNEGLYETFVSPWLRPFFNEGLAEFQRFLHPQRQRYFWWSDINPFMAGIEVAATAIREKREEAGAENIYRRTENVMVRSAETFLERLTTQRDLMLEQFFKGVWTNPLLSAFAGEAASFADSRKPHASRRKEIEELRDLKLAAIAKRCEQGSFRQAIMRVIYAAIRETGKVDARGFAAAQEIWKSHPRFSEISRAELKAEAKEAALMVSYDIDKALDSLPMLLTSRQEREEAVALLRRIAEWRPDVAPEVKDLMVRVENILGTSEANGHGRIVPRSAKPVAAVPRAPKSGSVATRKPTLRSRH</sequence>
<dbReference type="Pfam" id="PF11339">
    <property type="entry name" value="DUF3141"/>
    <property type="match status" value="1"/>
</dbReference>
<dbReference type="AlphaFoldDB" id="A0A7X3LRY5"/>